<feature type="transmembrane region" description="Helical" evidence="8">
    <location>
        <begin position="93"/>
        <end position="114"/>
    </location>
</feature>
<keyword evidence="3 8" id="KW-0813">Transport</keyword>
<dbReference type="Pfam" id="PF02535">
    <property type="entry name" value="Zip"/>
    <property type="match status" value="1"/>
</dbReference>
<comment type="caution">
    <text evidence="8">Lacks conserved residue(s) required for the propagation of feature annotation.</text>
</comment>
<gene>
    <name evidence="11" type="primary">LOC113702818</name>
</gene>
<name>A0A6P6TMM9_COFAR</name>
<comment type="subcellular location">
    <subcellularLocation>
        <location evidence="1 8">Membrane</location>
        <topology evidence="1 8">Multi-pass membrane protein</topology>
    </subcellularLocation>
</comment>
<evidence type="ECO:0000256" key="3">
    <source>
        <dbReference type="ARBA" id="ARBA00022448"/>
    </source>
</evidence>
<evidence type="ECO:0000256" key="9">
    <source>
        <dbReference type="SAM" id="MobiDB-lite"/>
    </source>
</evidence>
<dbReference type="InterPro" id="IPR003689">
    <property type="entry name" value="ZIP"/>
</dbReference>
<protein>
    <submittedName>
        <fullName evidence="11">Zinc transporter 4, chloroplastic</fullName>
    </submittedName>
</protein>
<keyword evidence="5 8" id="KW-1133">Transmembrane helix</keyword>
<evidence type="ECO:0000256" key="5">
    <source>
        <dbReference type="ARBA" id="ARBA00022989"/>
    </source>
</evidence>
<keyword evidence="6 8" id="KW-0406">Ion transport</keyword>
<feature type="transmembrane region" description="Helical" evidence="8">
    <location>
        <begin position="316"/>
        <end position="337"/>
    </location>
</feature>
<dbReference type="PANTHER" id="PTHR11040:SF44">
    <property type="entry name" value="PROTEIN ZNTC-RELATED"/>
    <property type="match status" value="1"/>
</dbReference>
<feature type="transmembrane region" description="Helical" evidence="8">
    <location>
        <begin position="357"/>
        <end position="377"/>
    </location>
</feature>
<evidence type="ECO:0000313" key="11">
    <source>
        <dbReference type="RefSeq" id="XP_027079764.1"/>
    </source>
</evidence>
<evidence type="ECO:0000313" key="10">
    <source>
        <dbReference type="Proteomes" id="UP001652660"/>
    </source>
</evidence>
<organism evidence="10 11">
    <name type="scientific">Coffea arabica</name>
    <name type="common">Arabian coffee</name>
    <dbReference type="NCBI Taxonomy" id="13443"/>
    <lineage>
        <taxon>Eukaryota</taxon>
        <taxon>Viridiplantae</taxon>
        <taxon>Streptophyta</taxon>
        <taxon>Embryophyta</taxon>
        <taxon>Tracheophyta</taxon>
        <taxon>Spermatophyta</taxon>
        <taxon>Magnoliopsida</taxon>
        <taxon>eudicotyledons</taxon>
        <taxon>Gunneridae</taxon>
        <taxon>Pentapetalae</taxon>
        <taxon>asterids</taxon>
        <taxon>lamiids</taxon>
        <taxon>Gentianales</taxon>
        <taxon>Rubiaceae</taxon>
        <taxon>Ixoroideae</taxon>
        <taxon>Gardenieae complex</taxon>
        <taxon>Bertiereae - Coffeeae clade</taxon>
        <taxon>Coffeeae</taxon>
        <taxon>Coffea</taxon>
    </lineage>
</organism>
<dbReference type="RefSeq" id="XP_027079764.1">
    <property type="nucleotide sequence ID" value="XM_027223963.2"/>
</dbReference>
<dbReference type="PANTHER" id="PTHR11040">
    <property type="entry name" value="ZINC/IRON TRANSPORTER"/>
    <property type="match status" value="1"/>
</dbReference>
<evidence type="ECO:0000256" key="1">
    <source>
        <dbReference type="ARBA" id="ARBA00004141"/>
    </source>
</evidence>
<dbReference type="AlphaFoldDB" id="A0A6P6TMM9"/>
<dbReference type="Proteomes" id="UP001652660">
    <property type="component" value="Chromosome 8e"/>
</dbReference>
<keyword evidence="4 8" id="KW-0812">Transmembrane</keyword>
<proteinExistence type="inferred from homology"/>
<dbReference type="GO" id="GO:0005886">
    <property type="term" value="C:plasma membrane"/>
    <property type="evidence" value="ECO:0007669"/>
    <property type="project" value="TreeGrafter"/>
</dbReference>
<comment type="similarity">
    <text evidence="2 8">Belongs to the ZIP transporter (TC 2.A.5) family.</text>
</comment>
<feature type="compositionally biased region" description="Basic and acidic residues" evidence="9">
    <location>
        <begin position="238"/>
        <end position="250"/>
    </location>
</feature>
<dbReference type="OrthoDB" id="448280at2759"/>
<keyword evidence="7 8" id="KW-0472">Membrane</keyword>
<evidence type="ECO:0000256" key="8">
    <source>
        <dbReference type="RuleBase" id="RU362088"/>
    </source>
</evidence>
<reference evidence="11" key="2">
    <citation type="submission" date="2025-08" db="UniProtKB">
        <authorList>
            <consortium name="RefSeq"/>
        </authorList>
    </citation>
    <scope>IDENTIFICATION</scope>
    <source>
        <tissue evidence="11">Leaves</tissue>
    </source>
</reference>
<dbReference type="InterPro" id="IPR004698">
    <property type="entry name" value="Zn/Fe_permease_fun/pln"/>
</dbReference>
<evidence type="ECO:0000256" key="4">
    <source>
        <dbReference type="ARBA" id="ARBA00022692"/>
    </source>
</evidence>
<feature type="transmembrane region" description="Helical" evidence="8">
    <location>
        <begin position="389"/>
        <end position="408"/>
    </location>
</feature>
<feature type="region of interest" description="Disordered" evidence="9">
    <location>
        <begin position="213"/>
        <end position="250"/>
    </location>
</feature>
<accession>A0A6P6TMM9</accession>
<evidence type="ECO:0000256" key="2">
    <source>
        <dbReference type="ARBA" id="ARBA00006939"/>
    </source>
</evidence>
<dbReference type="NCBIfam" id="TIGR00820">
    <property type="entry name" value="zip"/>
    <property type="match status" value="1"/>
</dbReference>
<evidence type="ECO:0000256" key="6">
    <source>
        <dbReference type="ARBA" id="ARBA00023065"/>
    </source>
</evidence>
<reference evidence="10" key="1">
    <citation type="journal article" date="2025" name="Foods">
        <title>Unveiling the Microbial Signatures of Arabica Coffee Cherries: Insights into Ripeness Specific Diversity, Functional Traits, and Implications for Quality and Safety.</title>
        <authorList>
            <consortium name="RefSeq"/>
            <person name="Tenea G.N."/>
            <person name="Cifuentes V."/>
            <person name="Reyes P."/>
            <person name="Cevallos-Vallejos M."/>
        </authorList>
    </citation>
    <scope>NUCLEOTIDE SEQUENCE [LARGE SCALE GENOMIC DNA]</scope>
</reference>
<sequence>MSFIEDILPLIELKGITGKSRAFAGSFLQDLSQSMANTTCTSHDSELDSCRDEGTAFTLKMVAIAAILFAGVCGVAIPLVGKKRWFLGTDSNLFVAAKAFAGGVILATGFVHMLPDATSNLTDSCLPEIPWSKFPFSGFIAMMAALGTLLIEFIGTQYYERKQGKESQIVRVDSVDMESGIVPAENEGLNGKVFGEEEGGGMHIVGMHAHAAHHRHSHPQEQGACAGNKRSHSHGHSHSHEIDDGNEEGSKRHVVVSQVLELGIVSHSVIIGLSLGVSQSPCTIRPLIGALSFHQFFEGFALGGCISQAQFKTVHATIMACFFAITTPLGIAVGTGISTSYNPNSPRALIIEGIFDSISAGILVYMALVDLIAADFLSKRMSCNTRLQVASYIALFLGAGLMSLLALWA</sequence>
<dbReference type="GO" id="GO:0005385">
    <property type="term" value="F:zinc ion transmembrane transporter activity"/>
    <property type="evidence" value="ECO:0007669"/>
    <property type="project" value="InterPro"/>
</dbReference>
<dbReference type="GeneID" id="113702818"/>
<evidence type="ECO:0000256" key="7">
    <source>
        <dbReference type="ARBA" id="ARBA00023136"/>
    </source>
</evidence>
<feature type="transmembrane region" description="Helical" evidence="8">
    <location>
        <begin position="134"/>
        <end position="155"/>
    </location>
</feature>
<keyword evidence="10" id="KW-1185">Reference proteome</keyword>
<feature type="transmembrane region" description="Helical" evidence="8">
    <location>
        <begin position="61"/>
        <end position="81"/>
    </location>
</feature>